<accession>A0A2N9ATL6</accession>
<dbReference type="EMBL" id="LT962688">
    <property type="protein sequence ID" value="SOR30652.1"/>
    <property type="molecule type" value="Genomic_DNA"/>
</dbReference>
<feature type="region of interest" description="Disordered" evidence="1">
    <location>
        <begin position="28"/>
        <end position="54"/>
    </location>
</feature>
<dbReference type="AlphaFoldDB" id="A0A2N9ATL6"/>
<organism evidence="2 3">
    <name type="scientific">Methylorubrum extorquens</name>
    <name type="common">Methylobacterium dichloromethanicum</name>
    <name type="synonym">Methylobacterium extorquens</name>
    <dbReference type="NCBI Taxonomy" id="408"/>
    <lineage>
        <taxon>Bacteria</taxon>
        <taxon>Pseudomonadati</taxon>
        <taxon>Pseudomonadota</taxon>
        <taxon>Alphaproteobacteria</taxon>
        <taxon>Hyphomicrobiales</taxon>
        <taxon>Methylobacteriaceae</taxon>
        <taxon>Methylorubrum</taxon>
    </lineage>
</organism>
<name>A0A2N9ATL6_METEX</name>
<evidence type="ECO:0000313" key="2">
    <source>
        <dbReference type="EMBL" id="SOR30652.1"/>
    </source>
</evidence>
<evidence type="ECO:0000313" key="3">
    <source>
        <dbReference type="Proteomes" id="UP000233769"/>
    </source>
</evidence>
<protein>
    <submittedName>
        <fullName evidence="2">Uncharacterized protein</fullName>
    </submittedName>
</protein>
<evidence type="ECO:0000256" key="1">
    <source>
        <dbReference type="SAM" id="MobiDB-lite"/>
    </source>
</evidence>
<reference evidence="3" key="1">
    <citation type="submission" date="2017-10" db="EMBL/GenBank/DDBJ databases">
        <authorList>
            <person name="Regsiter A."/>
            <person name="William W."/>
        </authorList>
    </citation>
    <scope>NUCLEOTIDE SEQUENCE [LARGE SCALE GENOMIC DNA]</scope>
</reference>
<feature type="region of interest" description="Disordered" evidence="1">
    <location>
        <begin position="82"/>
        <end position="110"/>
    </location>
</feature>
<gene>
    <name evidence="2" type="ORF">TK0001_4050</name>
</gene>
<dbReference type="Proteomes" id="UP000233769">
    <property type="component" value="Chromosome tk0001"/>
</dbReference>
<sequence>MRAARRSEDLLSLTRGAVTAGIPRLGRDCLGAPRARRTGRGGSERSPPRARRRPGLAFSLETGLVLVLTDLTGRDCRWRRRAGGGGVSQRFDPGPGFPRPWAPVPEAVSR</sequence>
<proteinExistence type="predicted"/>